<protein>
    <submittedName>
        <fullName evidence="1">Major allergen Bet v 1</fullName>
    </submittedName>
</protein>
<dbReference type="EMBL" id="CM051395">
    <property type="protein sequence ID" value="KAJ4726247.1"/>
    <property type="molecule type" value="Genomic_DNA"/>
</dbReference>
<keyword evidence="2" id="KW-1185">Reference proteome</keyword>
<accession>A0ACC1YR55</accession>
<reference evidence="1 2" key="1">
    <citation type="journal article" date="2023" name="Science">
        <title>Complex scaffold remodeling in plant triterpene biosynthesis.</title>
        <authorList>
            <person name="De La Pena R."/>
            <person name="Hodgson H."/>
            <person name="Liu J.C."/>
            <person name="Stephenson M.J."/>
            <person name="Martin A.C."/>
            <person name="Owen C."/>
            <person name="Harkess A."/>
            <person name="Leebens-Mack J."/>
            <person name="Jimenez L.E."/>
            <person name="Osbourn A."/>
            <person name="Sattely E.S."/>
        </authorList>
    </citation>
    <scope>NUCLEOTIDE SEQUENCE [LARGE SCALE GENOMIC DNA]</scope>
    <source>
        <strain evidence="2">cv. JPN11</strain>
        <tissue evidence="1">Leaf</tissue>
    </source>
</reference>
<dbReference type="Proteomes" id="UP001164539">
    <property type="component" value="Chromosome 2"/>
</dbReference>
<gene>
    <name evidence="1" type="ORF">OWV82_004990</name>
</gene>
<organism evidence="1 2">
    <name type="scientific">Melia azedarach</name>
    <name type="common">Chinaberry tree</name>
    <dbReference type="NCBI Taxonomy" id="155640"/>
    <lineage>
        <taxon>Eukaryota</taxon>
        <taxon>Viridiplantae</taxon>
        <taxon>Streptophyta</taxon>
        <taxon>Embryophyta</taxon>
        <taxon>Tracheophyta</taxon>
        <taxon>Spermatophyta</taxon>
        <taxon>Magnoliopsida</taxon>
        <taxon>eudicotyledons</taxon>
        <taxon>Gunneridae</taxon>
        <taxon>Pentapetalae</taxon>
        <taxon>rosids</taxon>
        <taxon>malvids</taxon>
        <taxon>Sapindales</taxon>
        <taxon>Meliaceae</taxon>
        <taxon>Melia</taxon>
    </lineage>
</organism>
<proteinExistence type="predicted"/>
<comment type="caution">
    <text evidence="1">The sequence shown here is derived from an EMBL/GenBank/DDBJ whole genome shotgun (WGS) entry which is preliminary data.</text>
</comment>
<evidence type="ECO:0000313" key="2">
    <source>
        <dbReference type="Proteomes" id="UP001164539"/>
    </source>
</evidence>
<sequence length="151" mass="16537">MMKEVKSQAKVGVSVESLWKALALDMRFIIPSVVPNLVKEVQIIEGDGSLGTVLLFNFASGVPHMSYQKEKIVELDDSLHRISLQVVEGGHLNLGFSSYTTTFQLTASGEQETSVDIIVAYESQAEETANPLKTIASSLGFIKCLENYLLN</sequence>
<name>A0ACC1YR55_MELAZ</name>
<evidence type="ECO:0000313" key="1">
    <source>
        <dbReference type="EMBL" id="KAJ4726247.1"/>
    </source>
</evidence>